<evidence type="ECO:0000256" key="1">
    <source>
        <dbReference type="ARBA" id="ARBA00010751"/>
    </source>
</evidence>
<dbReference type="Proteomes" id="UP000195137">
    <property type="component" value="Unassembled WGS sequence"/>
</dbReference>
<organism evidence="3 4">
    <name type="scientific">Methanonatronarchaeum thermophilum</name>
    <dbReference type="NCBI Taxonomy" id="1927129"/>
    <lineage>
        <taxon>Archaea</taxon>
        <taxon>Methanobacteriati</taxon>
        <taxon>Methanobacteriota</taxon>
        <taxon>Methanonatronarchaeia</taxon>
        <taxon>Methanonatronarchaeales</taxon>
        <taxon>Methanonatronarchaeaceae</taxon>
        <taxon>Methanonatronarchaeum</taxon>
    </lineage>
</organism>
<keyword evidence="4" id="KW-1185">Reference proteome</keyword>
<dbReference type="InterPro" id="IPR035439">
    <property type="entry name" value="UPF0145_dom_sf"/>
</dbReference>
<comment type="caution">
    <text evidence="3">The sequence shown here is derived from an EMBL/GenBank/DDBJ whole genome shotgun (WGS) entry which is preliminary data.</text>
</comment>
<reference evidence="3 4" key="1">
    <citation type="submission" date="2016-12" db="EMBL/GenBank/DDBJ databases">
        <title>Discovery of methanogenic haloarchaea.</title>
        <authorList>
            <person name="Sorokin D.Y."/>
            <person name="Makarova K.S."/>
            <person name="Abbas B."/>
            <person name="Ferrer M."/>
            <person name="Golyshin P.N."/>
        </authorList>
    </citation>
    <scope>NUCLEOTIDE SEQUENCE [LARGE SCALE GENOMIC DNA]</scope>
    <source>
        <strain evidence="3">AMET1</strain>
    </source>
</reference>
<dbReference type="HAMAP" id="MF_00338">
    <property type="entry name" value="UPF0145"/>
    <property type="match status" value="1"/>
</dbReference>
<dbReference type="InterPro" id="IPR002765">
    <property type="entry name" value="UPF0145_YbjQ-like"/>
</dbReference>
<dbReference type="EMBL" id="MRZU01000002">
    <property type="protein sequence ID" value="OUJ19467.1"/>
    <property type="molecule type" value="Genomic_DNA"/>
</dbReference>
<dbReference type="RefSeq" id="WP_086636565.1">
    <property type="nucleotide sequence ID" value="NZ_MRZU01000002.1"/>
</dbReference>
<dbReference type="PANTHER" id="PTHR34068:SF2">
    <property type="entry name" value="UPF0145 PROTEIN SCO3412"/>
    <property type="match status" value="1"/>
</dbReference>
<sequence>MRLTTVDRFPDKEVVEDLGVVRGNTIRARNIGRDITQAFRNLVGGELKAYTELYSEAREEAIDRMIEDAKKLDADAIINIRFMTSMIATAGAEILAYGTAVKLKDKENRKDN</sequence>
<dbReference type="Gene3D" id="3.30.110.70">
    <property type="entry name" value="Hypothetical protein apc22750. Chain B"/>
    <property type="match status" value="1"/>
</dbReference>
<dbReference type="Pfam" id="PF01906">
    <property type="entry name" value="YbjQ_1"/>
    <property type="match status" value="1"/>
</dbReference>
<comment type="similarity">
    <text evidence="1 2">Belongs to the UPF0145 family.</text>
</comment>
<dbReference type="AlphaFoldDB" id="A0A1Y3GE27"/>
<protein>
    <recommendedName>
        <fullName evidence="2">UPF0145 protein AMET1_0137</fullName>
    </recommendedName>
</protein>
<gene>
    <name evidence="3" type="ORF">AMET1_0137</name>
</gene>
<evidence type="ECO:0000256" key="2">
    <source>
        <dbReference type="HAMAP-Rule" id="MF_00338"/>
    </source>
</evidence>
<name>A0A1Y3GE27_9EURY</name>
<evidence type="ECO:0000313" key="4">
    <source>
        <dbReference type="Proteomes" id="UP000195137"/>
    </source>
</evidence>
<accession>A0A1Y3GE27</accession>
<dbReference type="OrthoDB" id="59443at2157"/>
<dbReference type="PANTHER" id="PTHR34068">
    <property type="entry name" value="UPF0145 PROTEIN YBJQ"/>
    <property type="match status" value="1"/>
</dbReference>
<evidence type="ECO:0000313" key="3">
    <source>
        <dbReference type="EMBL" id="OUJ19467.1"/>
    </source>
</evidence>
<dbReference type="SUPFAM" id="SSF117782">
    <property type="entry name" value="YbjQ-like"/>
    <property type="match status" value="1"/>
</dbReference>
<proteinExistence type="inferred from homology"/>